<dbReference type="EMBL" id="CP024309">
    <property type="protein sequence ID" value="AUX78957.1"/>
    <property type="molecule type" value="Genomic_DNA"/>
</dbReference>
<geneLocation type="plasmid" evidence="2">
    <name>psfrenxt3b</name>
</geneLocation>
<evidence type="ECO:0000313" key="1">
    <source>
        <dbReference type="EMBL" id="AUX78957.1"/>
    </source>
</evidence>
<dbReference type="Proteomes" id="UP000239340">
    <property type="component" value="Plasmid pSfreNXT3b"/>
</dbReference>
<evidence type="ECO:0000313" key="2">
    <source>
        <dbReference type="Proteomes" id="UP000239340"/>
    </source>
</evidence>
<reference evidence="1 2" key="1">
    <citation type="submission" date="2017-10" db="EMBL/GenBank/DDBJ databases">
        <title>Analysis of the genome sequences of Rhizobium populations associated to common bean (phaseolus vulgaris).</title>
        <authorList>
            <person name="Bustos P."/>
            <person name="Santamaria R.I."/>
            <person name="Miranda-Sanchez F."/>
            <person name="Perez-Carrascal O."/>
            <person name="Juarez S."/>
            <person name="Lozano L."/>
            <person name="Martinez-Flores I."/>
            <person name="Vinuesa P."/>
            <person name="Martinez-Romero E."/>
            <person name="Cevallos M.A."/>
            <person name="Romero D."/>
            <person name="Davila G."/>
            <person name="Gonzalez V."/>
        </authorList>
    </citation>
    <scope>NUCLEOTIDE SEQUENCE [LARGE SCALE GENOMIC DNA]</scope>
    <source>
        <strain evidence="1 2">NXT3</strain>
        <plasmid evidence="2">Plasmid psfrenxt3b</plasmid>
    </source>
</reference>
<dbReference type="AlphaFoldDB" id="A0A2L0HC27"/>
<protein>
    <submittedName>
        <fullName evidence="1">Uncharacterized protein</fullName>
    </submittedName>
</protein>
<keyword evidence="1" id="KW-0614">Plasmid</keyword>
<sequence>MIYALAWPACRIWRAGLGSVAIFEQPVASGRAVLLFGPHHCNRDNLDEIPALFAVNSIQWRGSPEVMATPLREGMRTFVSKKI</sequence>
<proteinExistence type="predicted"/>
<organism evidence="1 2">
    <name type="scientific">Rhizobium fredii</name>
    <name type="common">Sinorhizobium fredii</name>
    <dbReference type="NCBI Taxonomy" id="380"/>
    <lineage>
        <taxon>Bacteria</taxon>
        <taxon>Pseudomonadati</taxon>
        <taxon>Pseudomonadota</taxon>
        <taxon>Alphaproteobacteria</taxon>
        <taxon>Hyphomicrobiales</taxon>
        <taxon>Rhizobiaceae</taxon>
        <taxon>Sinorhizobium/Ensifer group</taxon>
        <taxon>Sinorhizobium</taxon>
    </lineage>
</organism>
<accession>A0A2L0HC27</accession>
<gene>
    <name evidence="1" type="ORF">NXT3_PB00301</name>
</gene>
<name>A0A2L0HC27_RHIFR</name>